<dbReference type="InterPro" id="IPR035476">
    <property type="entry name" value="SIS_PGI_1"/>
</dbReference>
<dbReference type="InterPro" id="IPR018189">
    <property type="entry name" value="Phosphoglucose_isomerase_CS"/>
</dbReference>
<dbReference type="EMBL" id="CP001841">
    <property type="protein sequence ID" value="AEF81953.1"/>
    <property type="molecule type" value="Genomic_DNA"/>
</dbReference>
<dbReference type="PROSITE" id="PS51463">
    <property type="entry name" value="P_GLUCOSE_ISOMERASE_3"/>
    <property type="match status" value="1"/>
</dbReference>
<dbReference type="Proteomes" id="UP000009222">
    <property type="component" value="Chromosome"/>
</dbReference>
<feature type="active site" evidence="7">
    <location>
        <position position="386"/>
    </location>
</feature>
<keyword evidence="3 7" id="KW-0312">Gluconeogenesis</keyword>
<dbReference type="PANTHER" id="PTHR11469">
    <property type="entry name" value="GLUCOSE-6-PHOSPHATE ISOMERASE"/>
    <property type="match status" value="1"/>
</dbReference>
<dbReference type="UniPathway" id="UPA00109">
    <property type="reaction ID" value="UER00181"/>
</dbReference>
<evidence type="ECO:0000256" key="6">
    <source>
        <dbReference type="ARBA" id="ARBA00029321"/>
    </source>
</evidence>
<dbReference type="eggNOG" id="COG0166">
    <property type="taxonomic scope" value="Bacteria"/>
</dbReference>
<gene>
    <name evidence="7 9" type="primary">pgi</name>
    <name evidence="9" type="ordered locus">TREAZ_0975</name>
</gene>
<feature type="active site" description="Proton donor" evidence="7">
    <location>
        <position position="355"/>
    </location>
</feature>
<dbReference type="RefSeq" id="WP_015711010.1">
    <property type="nucleotide sequence ID" value="NC_015577.1"/>
</dbReference>
<evidence type="ECO:0000256" key="8">
    <source>
        <dbReference type="RuleBase" id="RU000612"/>
    </source>
</evidence>
<evidence type="ECO:0000256" key="3">
    <source>
        <dbReference type="ARBA" id="ARBA00022432"/>
    </source>
</evidence>
<dbReference type="KEGG" id="taz:TREAZ_0975"/>
<dbReference type="OrthoDB" id="140919at2"/>
<dbReference type="EC" id="5.3.1.9" evidence="7"/>
<reference evidence="10" key="1">
    <citation type="submission" date="2009-12" db="EMBL/GenBank/DDBJ databases">
        <title>Complete sequence of Treponema azotonutricium strain ZAS-9.</title>
        <authorList>
            <person name="Tetu S.G."/>
            <person name="Matson E."/>
            <person name="Ren Q."/>
            <person name="Seshadri R."/>
            <person name="Elbourne L."/>
            <person name="Hassan K.A."/>
            <person name="Durkin A."/>
            <person name="Radune D."/>
            <person name="Mohamoud Y."/>
            <person name="Shay R."/>
            <person name="Jin S."/>
            <person name="Zhang X."/>
            <person name="Lucey K."/>
            <person name="Ballor N.R."/>
            <person name="Ottesen E."/>
            <person name="Rosenthal R."/>
            <person name="Allen A."/>
            <person name="Leadbetter J.R."/>
            <person name="Paulsen I.T."/>
        </authorList>
    </citation>
    <scope>NUCLEOTIDE SEQUENCE [LARGE SCALE GENOMIC DNA]</scope>
    <source>
        <strain evidence="10">ATCC BAA-888 / DSM 13862 / ZAS-9</strain>
    </source>
</reference>
<dbReference type="GO" id="GO:0005829">
    <property type="term" value="C:cytosol"/>
    <property type="evidence" value="ECO:0007669"/>
    <property type="project" value="TreeGrafter"/>
</dbReference>
<dbReference type="NCBIfam" id="NF010695">
    <property type="entry name" value="PRK14095.1"/>
    <property type="match status" value="1"/>
</dbReference>
<feature type="active site" evidence="7">
    <location>
        <position position="501"/>
    </location>
</feature>
<dbReference type="GO" id="GO:0006096">
    <property type="term" value="P:glycolytic process"/>
    <property type="evidence" value="ECO:0007669"/>
    <property type="project" value="UniProtKB-UniRule"/>
</dbReference>
<sequence length="529" mass="57016">MQFNDFDKAGAFGRLKALAGSYRKFDFNAALNPERVKKYSVPLAAGLVYNYAAKAVDDKVLAELKTLAEQQEAIVKYKALLDGEVINTGEKRKVLHQLLRGQLGKAVVHEGKDIGEFYRNELERFSAFADKVRAGELRPSAAKAYTAVAQIGIGGSDLGPRAMALALENWAAAAGKKRLRAEFISNVDPDDASKVASALPLDETLFVLVSKSGTTQETLANELFIKDKLRKAGLDPAKHMVAVTSETSPLAHNQSYLDSFYIDDFIGGRYSSTSGVGGVILSLAFGSEVFKEFLQGAHEADKAALESDPLKNAALLDALIGVWERNFLEYPYTAVLPYSQGLSRFPAHLQQLDMESNGKRVNRDGAAVSYSTGPVVFGEPGTNGQHSFYQLLHQGTDIVPLQFVGFLESQKGDDVEVDGSSSQTKLKGNLAAQITAFAKGKQDSNGNKEFLGGRPSSLIYGKALTPATLGALLAHFENKIMFQGFIWNLNSFDQEGVQLGKVLAKKILSKTGGSTGDPVLDAYGSLLGV</sequence>
<dbReference type="GO" id="GO:0004347">
    <property type="term" value="F:glucose-6-phosphate isomerase activity"/>
    <property type="evidence" value="ECO:0007669"/>
    <property type="project" value="UniProtKB-UniRule"/>
</dbReference>
<dbReference type="PRINTS" id="PR00662">
    <property type="entry name" value="G6PISOMERASE"/>
</dbReference>
<keyword evidence="10" id="KW-1185">Reference proteome</keyword>
<dbReference type="UniPathway" id="UPA00138"/>
<comment type="pathway">
    <text evidence="1 7 8">Carbohydrate degradation; glycolysis; D-glyceraldehyde 3-phosphate and glycerone phosphate from D-glucose: step 2/4.</text>
</comment>
<dbReference type="InterPro" id="IPR046348">
    <property type="entry name" value="SIS_dom_sf"/>
</dbReference>
<keyword evidence="7" id="KW-0963">Cytoplasm</keyword>
<dbReference type="InterPro" id="IPR001672">
    <property type="entry name" value="G6P_Isomerase"/>
</dbReference>
<accession>F5Y8A7</accession>
<comment type="similarity">
    <text evidence="2 7 8">Belongs to the GPI family.</text>
</comment>
<evidence type="ECO:0000313" key="9">
    <source>
        <dbReference type="EMBL" id="AEF81953.1"/>
    </source>
</evidence>
<evidence type="ECO:0000256" key="2">
    <source>
        <dbReference type="ARBA" id="ARBA00006604"/>
    </source>
</evidence>
<name>F5Y8A7_LEAAZ</name>
<dbReference type="InterPro" id="IPR023096">
    <property type="entry name" value="G6P_Isomerase_C"/>
</dbReference>
<dbReference type="InParanoid" id="F5Y8A7"/>
<dbReference type="HOGENOM" id="CLU_017947_3_1_12"/>
<dbReference type="CDD" id="cd05015">
    <property type="entry name" value="SIS_PGI_1"/>
    <property type="match status" value="1"/>
</dbReference>
<evidence type="ECO:0000256" key="5">
    <source>
        <dbReference type="ARBA" id="ARBA00023235"/>
    </source>
</evidence>
<comment type="subcellular location">
    <subcellularLocation>
        <location evidence="7">Cytoplasm</location>
    </subcellularLocation>
</comment>
<evidence type="ECO:0000256" key="4">
    <source>
        <dbReference type="ARBA" id="ARBA00023152"/>
    </source>
</evidence>
<dbReference type="Gene3D" id="1.10.1390.10">
    <property type="match status" value="1"/>
</dbReference>
<dbReference type="GO" id="GO:0097367">
    <property type="term" value="F:carbohydrate derivative binding"/>
    <property type="evidence" value="ECO:0007669"/>
    <property type="project" value="InterPro"/>
</dbReference>
<proteinExistence type="inferred from homology"/>
<dbReference type="InterPro" id="IPR035482">
    <property type="entry name" value="SIS_PGI_2"/>
</dbReference>
<dbReference type="GO" id="GO:0006094">
    <property type="term" value="P:gluconeogenesis"/>
    <property type="evidence" value="ECO:0007669"/>
    <property type="project" value="UniProtKB-UniRule"/>
</dbReference>
<dbReference type="CDD" id="cd05016">
    <property type="entry name" value="SIS_PGI_2"/>
    <property type="match status" value="1"/>
</dbReference>
<dbReference type="FunCoup" id="F5Y8A7">
    <property type="interactions" value="367"/>
</dbReference>
<comment type="pathway">
    <text evidence="7">Carbohydrate biosynthesis; gluconeogenesis.</text>
</comment>
<dbReference type="AlphaFoldDB" id="F5Y8A7"/>
<evidence type="ECO:0000256" key="7">
    <source>
        <dbReference type="HAMAP-Rule" id="MF_00473"/>
    </source>
</evidence>
<dbReference type="GO" id="GO:0048029">
    <property type="term" value="F:monosaccharide binding"/>
    <property type="evidence" value="ECO:0007669"/>
    <property type="project" value="TreeGrafter"/>
</dbReference>
<dbReference type="STRING" id="545695.TREAZ_0975"/>
<dbReference type="PROSITE" id="PS00174">
    <property type="entry name" value="P_GLUCOSE_ISOMERASE_2"/>
    <property type="match status" value="1"/>
</dbReference>
<evidence type="ECO:0000313" key="10">
    <source>
        <dbReference type="Proteomes" id="UP000009222"/>
    </source>
</evidence>
<keyword evidence="5 7" id="KW-0413">Isomerase</keyword>
<protein>
    <recommendedName>
        <fullName evidence="7">Glucose-6-phosphate isomerase</fullName>
        <shortName evidence="7">GPI</shortName>
        <ecNumber evidence="7">5.3.1.9</ecNumber>
    </recommendedName>
    <alternativeName>
        <fullName evidence="7">Phosphoglucose isomerase</fullName>
        <shortName evidence="7">PGI</shortName>
    </alternativeName>
    <alternativeName>
        <fullName evidence="7">Phosphohexose isomerase</fullName>
        <shortName evidence="7">PHI</shortName>
    </alternativeName>
</protein>
<dbReference type="PANTHER" id="PTHR11469:SF1">
    <property type="entry name" value="GLUCOSE-6-PHOSPHATE ISOMERASE"/>
    <property type="match status" value="1"/>
</dbReference>
<comment type="catalytic activity">
    <reaction evidence="6 7 8">
        <text>alpha-D-glucose 6-phosphate = beta-D-fructose 6-phosphate</text>
        <dbReference type="Rhea" id="RHEA:11816"/>
        <dbReference type="ChEBI" id="CHEBI:57634"/>
        <dbReference type="ChEBI" id="CHEBI:58225"/>
        <dbReference type="EC" id="5.3.1.9"/>
    </reaction>
</comment>
<dbReference type="HAMAP" id="MF_00473">
    <property type="entry name" value="G6P_isomerase"/>
    <property type="match status" value="1"/>
</dbReference>
<keyword evidence="4 7" id="KW-0324">Glycolysis</keyword>
<dbReference type="Pfam" id="PF00342">
    <property type="entry name" value="PGI"/>
    <property type="match status" value="1"/>
</dbReference>
<dbReference type="GO" id="GO:0051156">
    <property type="term" value="P:glucose 6-phosphate metabolic process"/>
    <property type="evidence" value="ECO:0007669"/>
    <property type="project" value="TreeGrafter"/>
</dbReference>
<reference evidence="9 10" key="2">
    <citation type="journal article" date="2011" name="ISME J.">
        <title>RNA-seq reveals cooperative metabolic interactions between two termite-gut spirochete species in co-culture.</title>
        <authorList>
            <person name="Rosenthal A.Z."/>
            <person name="Matson E.G."/>
            <person name="Eldar A."/>
            <person name="Leadbetter J.R."/>
        </authorList>
    </citation>
    <scope>NUCLEOTIDE SEQUENCE [LARGE SCALE GENOMIC DNA]</scope>
    <source>
        <strain evidence="10">ATCC BAA-888 / DSM 13862 / ZAS-9</strain>
    </source>
</reference>
<dbReference type="SUPFAM" id="SSF53697">
    <property type="entry name" value="SIS domain"/>
    <property type="match status" value="1"/>
</dbReference>
<comment type="function">
    <text evidence="7">Catalyzes the reversible isomerization of glucose-6-phosphate to fructose-6-phosphate.</text>
</comment>
<organism evidence="9 10">
    <name type="scientific">Leadbettera azotonutricia (strain ATCC BAA-888 / DSM 13862 / ZAS-9)</name>
    <name type="common">Treponema azotonutricium</name>
    <dbReference type="NCBI Taxonomy" id="545695"/>
    <lineage>
        <taxon>Bacteria</taxon>
        <taxon>Pseudomonadati</taxon>
        <taxon>Spirochaetota</taxon>
        <taxon>Spirochaetia</taxon>
        <taxon>Spirochaetales</taxon>
        <taxon>Breznakiellaceae</taxon>
        <taxon>Leadbettera</taxon>
    </lineage>
</organism>
<dbReference type="Gene3D" id="3.40.50.10490">
    <property type="entry name" value="Glucose-6-phosphate isomerase like protein, domain 1"/>
    <property type="match status" value="2"/>
</dbReference>
<evidence type="ECO:0000256" key="1">
    <source>
        <dbReference type="ARBA" id="ARBA00004926"/>
    </source>
</evidence>